<dbReference type="InterPro" id="IPR000979">
    <property type="entry name" value="Phosphodiesterase_MJ0936/Vps29"/>
</dbReference>
<gene>
    <name evidence="3" type="ORF">MmiHf6_01210</name>
</gene>
<proteinExistence type="inferred from homology"/>
<dbReference type="RefSeq" id="WP_316557804.1">
    <property type="nucleotide sequence ID" value="NZ_CP131059.1"/>
</dbReference>
<dbReference type="Gene3D" id="3.60.21.10">
    <property type="match status" value="1"/>
</dbReference>
<dbReference type="Pfam" id="PF12850">
    <property type="entry name" value="Metallophos_2"/>
    <property type="match status" value="1"/>
</dbReference>
<feature type="domain" description="Calcineurin-like phosphoesterase" evidence="2">
    <location>
        <begin position="1"/>
        <end position="162"/>
    </location>
</feature>
<keyword evidence="4" id="KW-1185">Reference proteome</keyword>
<reference evidence="3 4" key="1">
    <citation type="submission" date="2023-07" db="EMBL/GenBank/DDBJ databases">
        <title>Closed genoem sequence of Methanomicrococcus sp. Hf6.</title>
        <authorList>
            <person name="Poehlein A."/>
            <person name="Protasov E."/>
            <person name="Platt K."/>
            <person name="Reeh H."/>
            <person name="Daniel R."/>
            <person name="Brune A."/>
        </authorList>
    </citation>
    <scope>NUCLEOTIDE SEQUENCE [LARGE SCALE GENOMIC DNA]</scope>
    <source>
        <strain evidence="3 4">Hf6</strain>
    </source>
</reference>
<evidence type="ECO:0000256" key="1">
    <source>
        <dbReference type="RuleBase" id="RU362039"/>
    </source>
</evidence>
<dbReference type="PANTHER" id="PTHR11124">
    <property type="entry name" value="VACUOLAR SORTING PROTEIN VPS29"/>
    <property type="match status" value="1"/>
</dbReference>
<dbReference type="InterPro" id="IPR029052">
    <property type="entry name" value="Metallo-depent_PP-like"/>
</dbReference>
<sequence>MKILALSDTHIPAFDSPEAAKLDKSDLKNFSFLSPILRHKIFEADLIVHAGDIESDDAYRIFLETGKLKAVRGNTDNDPLSSKLPEKLIFEEFGIKFGVVHEAGLSLDDNTARWYLLEEMDVDVLIYGHVHSPMIDEYKGKFLVCPGSPTRARLSEPTVAEIIIDEDKKEIEAIELVQVGQAACGAIKFYDELIGKSEKK</sequence>
<protein>
    <recommendedName>
        <fullName evidence="1">Phosphoesterase</fullName>
        <ecNumber evidence="1">3.1.4.-</ecNumber>
    </recommendedName>
</protein>
<dbReference type="InterPro" id="IPR024654">
    <property type="entry name" value="Calcineurin-like_PHP_lpxH"/>
</dbReference>
<dbReference type="KEGG" id="mehf:MmiHf6_01210"/>
<evidence type="ECO:0000259" key="2">
    <source>
        <dbReference type="Pfam" id="PF12850"/>
    </source>
</evidence>
<dbReference type="NCBIfam" id="TIGR00040">
    <property type="entry name" value="yfcE"/>
    <property type="match status" value="1"/>
</dbReference>
<dbReference type="SUPFAM" id="SSF56300">
    <property type="entry name" value="Metallo-dependent phosphatases"/>
    <property type="match status" value="1"/>
</dbReference>
<accession>A0AA96ZT70</accession>
<dbReference type="EMBL" id="CP131059">
    <property type="protein sequence ID" value="WNY22836.1"/>
    <property type="molecule type" value="Genomic_DNA"/>
</dbReference>
<dbReference type="GeneID" id="85194553"/>
<dbReference type="AlphaFoldDB" id="A0AA96ZT70"/>
<dbReference type="Proteomes" id="UP001302978">
    <property type="component" value="Chromosome"/>
</dbReference>
<comment type="cofactor">
    <cofactor evidence="1">
        <name>a divalent metal cation</name>
        <dbReference type="ChEBI" id="CHEBI:60240"/>
    </cofactor>
</comment>
<dbReference type="EC" id="3.1.4.-" evidence="1"/>
<dbReference type="GO" id="GO:0016787">
    <property type="term" value="F:hydrolase activity"/>
    <property type="evidence" value="ECO:0007669"/>
    <property type="project" value="UniProtKB-UniRule"/>
</dbReference>
<dbReference type="GO" id="GO:0046872">
    <property type="term" value="F:metal ion binding"/>
    <property type="evidence" value="ECO:0007669"/>
    <property type="project" value="UniProtKB-KW"/>
</dbReference>
<organism evidence="3 4">
    <name type="scientific">Methanimicrococcus hongohii</name>
    <dbReference type="NCBI Taxonomy" id="3028295"/>
    <lineage>
        <taxon>Archaea</taxon>
        <taxon>Methanobacteriati</taxon>
        <taxon>Methanobacteriota</taxon>
        <taxon>Stenosarchaea group</taxon>
        <taxon>Methanomicrobia</taxon>
        <taxon>Methanosarcinales</taxon>
        <taxon>Methanosarcinaceae</taxon>
        <taxon>Methanimicrococcus</taxon>
    </lineage>
</organism>
<keyword evidence="1" id="KW-0479">Metal-binding</keyword>
<name>A0AA96ZT70_9EURY</name>
<comment type="similarity">
    <text evidence="1">Belongs to the metallophosphoesterase superfamily. YfcE family.</text>
</comment>
<evidence type="ECO:0000313" key="4">
    <source>
        <dbReference type="Proteomes" id="UP001302978"/>
    </source>
</evidence>
<evidence type="ECO:0000313" key="3">
    <source>
        <dbReference type="EMBL" id="WNY22836.1"/>
    </source>
</evidence>